<protein>
    <recommendedName>
        <fullName evidence="1">RNase H type-1 domain-containing protein</fullName>
    </recommendedName>
</protein>
<sequence>MWLILHERVPVKVELLKRGVSGVADDLCPLCNQARETVEHLFFTCSVAWQLWTSSARCWDVSLVLHRNPLKFMVGWPHICSKLTKDTMWLLIPFAIVWTLWLHRNDIIFRGKSCDFVQLDFNIKLRVAWWWKAIKSESSILMDSIIYDPSLASSIGEAYPLSRAYWCWSLPPSGFLKFNVDGACSHEGKCGVGGVLRDENGSTLMEFSLSIGYGSALMAEIVAIKFAVERFTSSQWANRSRLVVESDNTSVDWVLNPSLASPLFSKLVQGISPFFIEGRWSIRHIRRIQNVHADFLAKAGIG</sequence>
<evidence type="ECO:0000313" key="2">
    <source>
        <dbReference type="EMBL" id="KAK8554128.1"/>
    </source>
</evidence>
<dbReference type="Gene3D" id="3.30.420.10">
    <property type="entry name" value="Ribonuclease H-like superfamily/Ribonuclease H"/>
    <property type="match status" value="1"/>
</dbReference>
<dbReference type="SUPFAM" id="SSF53098">
    <property type="entry name" value="Ribonuclease H-like"/>
    <property type="match status" value="1"/>
</dbReference>
<dbReference type="InterPro" id="IPR044730">
    <property type="entry name" value="RNase_H-like_dom_plant"/>
</dbReference>
<reference evidence="2 3" key="1">
    <citation type="journal article" date="2024" name="G3 (Bethesda)">
        <title>Genome assembly of Hibiscus sabdariffa L. provides insights into metabolisms of medicinal natural products.</title>
        <authorList>
            <person name="Kim T."/>
        </authorList>
    </citation>
    <scope>NUCLEOTIDE SEQUENCE [LARGE SCALE GENOMIC DNA]</scope>
    <source>
        <strain evidence="2">TK-2024</strain>
        <tissue evidence="2">Old leaves</tissue>
    </source>
</reference>
<keyword evidence="3" id="KW-1185">Reference proteome</keyword>
<dbReference type="InterPro" id="IPR012337">
    <property type="entry name" value="RNaseH-like_sf"/>
</dbReference>
<dbReference type="PANTHER" id="PTHR47723">
    <property type="entry name" value="OS05G0353850 PROTEIN"/>
    <property type="match status" value="1"/>
</dbReference>
<comment type="caution">
    <text evidence="2">The sequence shown here is derived from an EMBL/GenBank/DDBJ whole genome shotgun (WGS) entry which is preliminary data.</text>
</comment>
<accession>A0ABR2E811</accession>
<dbReference type="InterPro" id="IPR026960">
    <property type="entry name" value="RVT-Znf"/>
</dbReference>
<dbReference type="InterPro" id="IPR053151">
    <property type="entry name" value="RNase_H-like"/>
</dbReference>
<name>A0ABR2E811_9ROSI</name>
<dbReference type="InterPro" id="IPR002156">
    <property type="entry name" value="RNaseH_domain"/>
</dbReference>
<dbReference type="EMBL" id="JBBPBM010000019">
    <property type="protein sequence ID" value="KAK8554128.1"/>
    <property type="molecule type" value="Genomic_DNA"/>
</dbReference>
<dbReference type="InterPro" id="IPR036397">
    <property type="entry name" value="RNaseH_sf"/>
</dbReference>
<proteinExistence type="predicted"/>
<dbReference type="Pfam" id="PF13456">
    <property type="entry name" value="RVT_3"/>
    <property type="match status" value="1"/>
</dbReference>
<evidence type="ECO:0000259" key="1">
    <source>
        <dbReference type="PROSITE" id="PS50879"/>
    </source>
</evidence>
<feature type="domain" description="RNase H type-1" evidence="1">
    <location>
        <begin position="172"/>
        <end position="302"/>
    </location>
</feature>
<dbReference type="CDD" id="cd06222">
    <property type="entry name" value="RNase_H_like"/>
    <property type="match status" value="1"/>
</dbReference>
<dbReference type="Pfam" id="PF13966">
    <property type="entry name" value="zf-RVT"/>
    <property type="match status" value="1"/>
</dbReference>
<gene>
    <name evidence="2" type="ORF">V6N12_031101</name>
</gene>
<evidence type="ECO:0000313" key="3">
    <source>
        <dbReference type="Proteomes" id="UP001472677"/>
    </source>
</evidence>
<organism evidence="2 3">
    <name type="scientific">Hibiscus sabdariffa</name>
    <name type="common">roselle</name>
    <dbReference type="NCBI Taxonomy" id="183260"/>
    <lineage>
        <taxon>Eukaryota</taxon>
        <taxon>Viridiplantae</taxon>
        <taxon>Streptophyta</taxon>
        <taxon>Embryophyta</taxon>
        <taxon>Tracheophyta</taxon>
        <taxon>Spermatophyta</taxon>
        <taxon>Magnoliopsida</taxon>
        <taxon>eudicotyledons</taxon>
        <taxon>Gunneridae</taxon>
        <taxon>Pentapetalae</taxon>
        <taxon>rosids</taxon>
        <taxon>malvids</taxon>
        <taxon>Malvales</taxon>
        <taxon>Malvaceae</taxon>
        <taxon>Malvoideae</taxon>
        <taxon>Hibiscus</taxon>
    </lineage>
</organism>
<dbReference type="PROSITE" id="PS50879">
    <property type="entry name" value="RNASE_H_1"/>
    <property type="match status" value="1"/>
</dbReference>
<dbReference type="PANTHER" id="PTHR47723:SF22">
    <property type="entry name" value="RNASE H TYPE-1 DOMAIN-CONTAINING PROTEIN"/>
    <property type="match status" value="1"/>
</dbReference>
<dbReference type="Proteomes" id="UP001472677">
    <property type="component" value="Unassembled WGS sequence"/>
</dbReference>